<comment type="caution">
    <text evidence="1">The sequence shown here is derived from an EMBL/GenBank/DDBJ whole genome shotgun (WGS) entry which is preliminary data.</text>
</comment>
<dbReference type="AlphaFoldDB" id="A0AAV2BV70"/>
<name>A0AAV2BV70_9ARAC</name>
<gene>
    <name evidence="1" type="ORF">LARSCL_LOCUS21559</name>
</gene>
<accession>A0AAV2BV70</accession>
<reference evidence="1 2" key="1">
    <citation type="submission" date="2024-04" db="EMBL/GenBank/DDBJ databases">
        <authorList>
            <person name="Rising A."/>
            <person name="Reimegard J."/>
            <person name="Sonavane S."/>
            <person name="Akerstrom W."/>
            <person name="Nylinder S."/>
            <person name="Hedman E."/>
            <person name="Kallberg Y."/>
        </authorList>
    </citation>
    <scope>NUCLEOTIDE SEQUENCE [LARGE SCALE GENOMIC DNA]</scope>
</reference>
<evidence type="ECO:0000313" key="1">
    <source>
        <dbReference type="EMBL" id="CAL1299762.1"/>
    </source>
</evidence>
<dbReference type="EMBL" id="CAXIEN010000517">
    <property type="protein sequence ID" value="CAL1299762.1"/>
    <property type="molecule type" value="Genomic_DNA"/>
</dbReference>
<evidence type="ECO:0000313" key="2">
    <source>
        <dbReference type="Proteomes" id="UP001497382"/>
    </source>
</evidence>
<sequence>MSARVSKSLYEEESYPWTVIVLYNCHGVALFIDGLRASQSIASLDRRE</sequence>
<keyword evidence="2" id="KW-1185">Reference proteome</keyword>
<protein>
    <submittedName>
        <fullName evidence="1">Uncharacterized protein</fullName>
    </submittedName>
</protein>
<organism evidence="1 2">
    <name type="scientific">Larinioides sclopetarius</name>
    <dbReference type="NCBI Taxonomy" id="280406"/>
    <lineage>
        <taxon>Eukaryota</taxon>
        <taxon>Metazoa</taxon>
        <taxon>Ecdysozoa</taxon>
        <taxon>Arthropoda</taxon>
        <taxon>Chelicerata</taxon>
        <taxon>Arachnida</taxon>
        <taxon>Araneae</taxon>
        <taxon>Araneomorphae</taxon>
        <taxon>Entelegynae</taxon>
        <taxon>Araneoidea</taxon>
        <taxon>Araneidae</taxon>
        <taxon>Larinioides</taxon>
    </lineage>
</organism>
<proteinExistence type="predicted"/>
<dbReference type="Proteomes" id="UP001497382">
    <property type="component" value="Unassembled WGS sequence"/>
</dbReference>